<sequence length="330" mass="36722">MEKPVNRGPLGIRHRWWVLLFIILNIISVFLIAPVRPHIQVAPENVTEHPLFTLPVIGDFYLTNTLIMLALVMLVIIGLAWGVRQSLRDGSLVPKGIAGAFEALIEVLYNLTESSAGRYAKTIFPWFATIVIFVLVGNLMKLTPIVETFGLLHPAKEGGHPIQQLWPGAYTLLPGEAHEGEQGYMVTPFFRGIPTDLNFTFALALISVFMTQVVGVRAQGMRYFLKFFNVTNLFKKPFFGAMDFLVGLLELISELSKVLSFAFRLFGNMFAGAVLLFLVGSLIPVFLQSFVVLFEVFVGLIQAFVFGMLTMVFMAQATQGHGEEHEEGAH</sequence>
<keyword evidence="9 11" id="KW-0472">Membrane</keyword>
<dbReference type="InterPro" id="IPR000568">
    <property type="entry name" value="ATP_synth_F0_asu"/>
</dbReference>
<dbReference type="CDD" id="cd00310">
    <property type="entry name" value="ATP-synt_Fo_a_6"/>
    <property type="match status" value="1"/>
</dbReference>
<organism evidence="12">
    <name type="scientific">Anaerolinea thermolimosa</name>
    <dbReference type="NCBI Taxonomy" id="229919"/>
    <lineage>
        <taxon>Bacteria</taxon>
        <taxon>Bacillati</taxon>
        <taxon>Chloroflexota</taxon>
        <taxon>Anaerolineae</taxon>
        <taxon>Anaerolineales</taxon>
        <taxon>Anaerolineaceae</taxon>
        <taxon>Anaerolinea</taxon>
    </lineage>
</organism>
<protein>
    <recommendedName>
        <fullName evidence="11">ATP synthase subunit a</fullName>
    </recommendedName>
    <alternativeName>
        <fullName evidence="11">ATP synthase F0 sector subunit a</fullName>
    </alternativeName>
    <alternativeName>
        <fullName evidence="11">F-ATPase subunit 6</fullName>
    </alternativeName>
</protein>
<dbReference type="SUPFAM" id="SSF81336">
    <property type="entry name" value="F1F0 ATP synthase subunit A"/>
    <property type="match status" value="1"/>
</dbReference>
<evidence type="ECO:0000256" key="4">
    <source>
        <dbReference type="ARBA" id="ARBA00022547"/>
    </source>
</evidence>
<keyword evidence="8 11" id="KW-0406">Ion transport</keyword>
<evidence type="ECO:0000256" key="8">
    <source>
        <dbReference type="ARBA" id="ARBA00023065"/>
    </source>
</evidence>
<dbReference type="InterPro" id="IPR035908">
    <property type="entry name" value="F0_ATP_A_sf"/>
</dbReference>
<feature type="transmembrane region" description="Helical" evidence="11">
    <location>
        <begin position="123"/>
        <end position="140"/>
    </location>
</feature>
<dbReference type="PROSITE" id="PS00449">
    <property type="entry name" value="ATPASE_A"/>
    <property type="match status" value="1"/>
</dbReference>
<evidence type="ECO:0000256" key="9">
    <source>
        <dbReference type="ARBA" id="ARBA00023136"/>
    </source>
</evidence>
<gene>
    <name evidence="11" type="primary">atpB</name>
    <name evidence="12" type="ORF">ENT37_04460</name>
</gene>
<feature type="transmembrane region" description="Helical" evidence="11">
    <location>
        <begin position="16"/>
        <end position="35"/>
    </location>
</feature>
<dbReference type="GO" id="GO:0045259">
    <property type="term" value="C:proton-transporting ATP synthase complex"/>
    <property type="evidence" value="ECO:0007669"/>
    <property type="project" value="UniProtKB-KW"/>
</dbReference>
<keyword evidence="11" id="KW-1003">Cell membrane</keyword>
<keyword evidence="6 11" id="KW-0375">Hydrogen ion transport</keyword>
<keyword evidence="3 11" id="KW-0813">Transport</keyword>
<evidence type="ECO:0000313" key="12">
    <source>
        <dbReference type="EMBL" id="HGS21103.1"/>
    </source>
</evidence>
<reference evidence="12" key="1">
    <citation type="journal article" date="2020" name="mSystems">
        <title>Genome- and Community-Level Interaction Insights into Carbon Utilization and Element Cycling Functions of Hydrothermarchaeota in Hydrothermal Sediment.</title>
        <authorList>
            <person name="Zhou Z."/>
            <person name="Liu Y."/>
            <person name="Xu W."/>
            <person name="Pan J."/>
            <person name="Luo Z.H."/>
            <person name="Li M."/>
        </authorList>
    </citation>
    <scope>NUCLEOTIDE SEQUENCE [LARGE SCALE GENOMIC DNA]</scope>
    <source>
        <strain evidence="12">SpSt-573</strain>
    </source>
</reference>
<evidence type="ECO:0000256" key="2">
    <source>
        <dbReference type="ARBA" id="ARBA00006810"/>
    </source>
</evidence>
<dbReference type="GO" id="GO:0005886">
    <property type="term" value="C:plasma membrane"/>
    <property type="evidence" value="ECO:0007669"/>
    <property type="project" value="UniProtKB-SubCell"/>
</dbReference>
<dbReference type="Pfam" id="PF00119">
    <property type="entry name" value="ATP-synt_A"/>
    <property type="match status" value="1"/>
</dbReference>
<evidence type="ECO:0000256" key="5">
    <source>
        <dbReference type="ARBA" id="ARBA00022692"/>
    </source>
</evidence>
<dbReference type="PANTHER" id="PTHR42823:SF3">
    <property type="entry name" value="ATP SYNTHASE SUBUNIT A, CHLOROPLASTIC"/>
    <property type="match status" value="1"/>
</dbReference>
<feature type="transmembrane region" description="Helical" evidence="11">
    <location>
        <begin position="265"/>
        <end position="287"/>
    </location>
</feature>
<evidence type="ECO:0000256" key="3">
    <source>
        <dbReference type="ARBA" id="ARBA00022448"/>
    </source>
</evidence>
<proteinExistence type="inferred from homology"/>
<dbReference type="GO" id="GO:0046933">
    <property type="term" value="F:proton-transporting ATP synthase activity, rotational mechanism"/>
    <property type="evidence" value="ECO:0007669"/>
    <property type="project" value="UniProtKB-UniRule"/>
</dbReference>
<dbReference type="InterPro" id="IPR045082">
    <property type="entry name" value="ATP_syn_F0_a_bact/chloroplast"/>
</dbReference>
<comment type="subcellular location">
    <subcellularLocation>
        <location evidence="11">Cell membrane</location>
        <topology evidence="11">Multi-pass membrane protein</topology>
    </subcellularLocation>
    <subcellularLocation>
        <location evidence="1">Membrane</location>
        <topology evidence="1">Multi-pass membrane protein</topology>
    </subcellularLocation>
</comment>
<feature type="transmembrane region" description="Helical" evidence="11">
    <location>
        <begin position="197"/>
        <end position="216"/>
    </location>
</feature>
<name>A0A7C4PIB3_9CHLR</name>
<dbReference type="PANTHER" id="PTHR42823">
    <property type="entry name" value="ATP SYNTHASE SUBUNIT A, CHLOROPLASTIC"/>
    <property type="match status" value="1"/>
</dbReference>
<dbReference type="AlphaFoldDB" id="A0A7C4PIB3"/>
<comment type="similarity">
    <text evidence="2 11">Belongs to the ATPase A chain family.</text>
</comment>
<accession>A0A7C4PIB3</accession>
<comment type="function">
    <text evidence="11">Key component of the proton channel; it plays a direct role in the translocation of protons across the membrane.</text>
</comment>
<keyword evidence="7 11" id="KW-1133">Transmembrane helix</keyword>
<evidence type="ECO:0000256" key="1">
    <source>
        <dbReference type="ARBA" id="ARBA00004141"/>
    </source>
</evidence>
<dbReference type="InterPro" id="IPR023011">
    <property type="entry name" value="ATP_synth_F0_asu_AS"/>
</dbReference>
<keyword evidence="10 11" id="KW-0066">ATP synthesis</keyword>
<comment type="caution">
    <text evidence="12">The sequence shown here is derived from an EMBL/GenBank/DDBJ whole genome shotgun (WGS) entry which is preliminary data.</text>
</comment>
<dbReference type="Gene3D" id="1.20.120.220">
    <property type="entry name" value="ATP synthase, F0 complex, subunit A"/>
    <property type="match status" value="1"/>
</dbReference>
<evidence type="ECO:0000256" key="11">
    <source>
        <dbReference type="HAMAP-Rule" id="MF_01393"/>
    </source>
</evidence>
<keyword evidence="5 11" id="KW-0812">Transmembrane</keyword>
<evidence type="ECO:0000256" key="6">
    <source>
        <dbReference type="ARBA" id="ARBA00022781"/>
    </source>
</evidence>
<evidence type="ECO:0000256" key="7">
    <source>
        <dbReference type="ARBA" id="ARBA00022989"/>
    </source>
</evidence>
<feature type="transmembrane region" description="Helical" evidence="11">
    <location>
        <begin position="60"/>
        <end position="80"/>
    </location>
</feature>
<dbReference type="GO" id="GO:0042777">
    <property type="term" value="P:proton motive force-driven plasma membrane ATP synthesis"/>
    <property type="evidence" value="ECO:0007669"/>
    <property type="project" value="TreeGrafter"/>
</dbReference>
<dbReference type="EMBL" id="DSYK01000228">
    <property type="protein sequence ID" value="HGS21103.1"/>
    <property type="molecule type" value="Genomic_DNA"/>
</dbReference>
<evidence type="ECO:0000256" key="10">
    <source>
        <dbReference type="ARBA" id="ARBA00023310"/>
    </source>
</evidence>
<keyword evidence="4 11" id="KW-0138">CF(0)</keyword>
<feature type="transmembrane region" description="Helical" evidence="11">
    <location>
        <begin position="293"/>
        <end position="315"/>
    </location>
</feature>
<dbReference type="HAMAP" id="MF_01393">
    <property type="entry name" value="ATP_synth_a_bact"/>
    <property type="match status" value="1"/>
</dbReference>